<comment type="caution">
    <text evidence="1">The sequence shown here is derived from an EMBL/GenBank/DDBJ whole genome shotgun (WGS) entry which is preliminary data.</text>
</comment>
<name>A0ACB7SMR1_HYAAI</name>
<evidence type="ECO:0000313" key="1">
    <source>
        <dbReference type="EMBL" id="KAH6935321.1"/>
    </source>
</evidence>
<sequence>MSAERLAVTQRAGLSLGRPSRSVAAGSPKQTTHGNAAVDSGNLHAVCHVVVECGTASRPGRSPTEPRSLCVGTPSSWFRCSFGECCCCMPYTCVFGRCDDDSAAGNSERQHMANGGVH</sequence>
<evidence type="ECO:0000313" key="2">
    <source>
        <dbReference type="Proteomes" id="UP000821845"/>
    </source>
</evidence>
<protein>
    <submittedName>
        <fullName evidence="1">Uncharacterized protein</fullName>
    </submittedName>
</protein>
<accession>A0ACB7SMR1</accession>
<organism evidence="1 2">
    <name type="scientific">Hyalomma asiaticum</name>
    <name type="common">Tick</name>
    <dbReference type="NCBI Taxonomy" id="266040"/>
    <lineage>
        <taxon>Eukaryota</taxon>
        <taxon>Metazoa</taxon>
        <taxon>Ecdysozoa</taxon>
        <taxon>Arthropoda</taxon>
        <taxon>Chelicerata</taxon>
        <taxon>Arachnida</taxon>
        <taxon>Acari</taxon>
        <taxon>Parasitiformes</taxon>
        <taxon>Ixodida</taxon>
        <taxon>Ixodoidea</taxon>
        <taxon>Ixodidae</taxon>
        <taxon>Hyalomminae</taxon>
        <taxon>Hyalomma</taxon>
    </lineage>
</organism>
<dbReference type="Proteomes" id="UP000821845">
    <property type="component" value="Chromosome 3"/>
</dbReference>
<proteinExistence type="predicted"/>
<reference evidence="1" key="1">
    <citation type="submission" date="2020-05" db="EMBL/GenBank/DDBJ databases">
        <title>Large-scale comparative analyses of tick genomes elucidate their genetic diversity and vector capacities.</title>
        <authorList>
            <person name="Jia N."/>
            <person name="Wang J."/>
            <person name="Shi W."/>
            <person name="Du L."/>
            <person name="Sun Y."/>
            <person name="Zhan W."/>
            <person name="Jiang J."/>
            <person name="Wang Q."/>
            <person name="Zhang B."/>
            <person name="Ji P."/>
            <person name="Sakyi L.B."/>
            <person name="Cui X."/>
            <person name="Yuan T."/>
            <person name="Jiang B."/>
            <person name="Yang W."/>
            <person name="Lam T.T.-Y."/>
            <person name="Chang Q."/>
            <person name="Ding S."/>
            <person name="Wang X."/>
            <person name="Zhu J."/>
            <person name="Ruan X."/>
            <person name="Zhao L."/>
            <person name="Wei J."/>
            <person name="Que T."/>
            <person name="Du C."/>
            <person name="Cheng J."/>
            <person name="Dai P."/>
            <person name="Han X."/>
            <person name="Huang E."/>
            <person name="Gao Y."/>
            <person name="Liu J."/>
            <person name="Shao H."/>
            <person name="Ye R."/>
            <person name="Li L."/>
            <person name="Wei W."/>
            <person name="Wang X."/>
            <person name="Wang C."/>
            <person name="Yang T."/>
            <person name="Huo Q."/>
            <person name="Li W."/>
            <person name="Guo W."/>
            <person name="Chen H."/>
            <person name="Zhou L."/>
            <person name="Ni X."/>
            <person name="Tian J."/>
            <person name="Zhou Y."/>
            <person name="Sheng Y."/>
            <person name="Liu T."/>
            <person name="Pan Y."/>
            <person name="Xia L."/>
            <person name="Li J."/>
            <person name="Zhao F."/>
            <person name="Cao W."/>
        </authorList>
    </citation>
    <scope>NUCLEOTIDE SEQUENCE</scope>
    <source>
        <strain evidence="1">Hyas-2018</strain>
    </source>
</reference>
<gene>
    <name evidence="1" type="ORF">HPB50_005073</name>
</gene>
<dbReference type="EMBL" id="CM023483">
    <property type="protein sequence ID" value="KAH6935321.1"/>
    <property type="molecule type" value="Genomic_DNA"/>
</dbReference>
<keyword evidence="2" id="KW-1185">Reference proteome</keyword>